<dbReference type="STRING" id="139723.A0A182M941"/>
<dbReference type="Proteomes" id="UP000075883">
    <property type="component" value="Unassembled WGS sequence"/>
</dbReference>
<feature type="DNA-binding region" description="HMG box" evidence="4">
    <location>
        <begin position="26"/>
        <end position="94"/>
    </location>
</feature>
<feature type="compositionally biased region" description="Gly residues" evidence="5">
    <location>
        <begin position="104"/>
        <end position="114"/>
    </location>
</feature>
<feature type="compositionally biased region" description="Polar residues" evidence="5">
    <location>
        <begin position="339"/>
        <end position="351"/>
    </location>
</feature>
<dbReference type="GO" id="GO:0030182">
    <property type="term" value="P:neuron differentiation"/>
    <property type="evidence" value="ECO:0007669"/>
    <property type="project" value="TreeGrafter"/>
</dbReference>
<dbReference type="InterPro" id="IPR050140">
    <property type="entry name" value="SRY-related_HMG-box_TF-like"/>
</dbReference>
<keyword evidence="3 4" id="KW-0539">Nucleus</keyword>
<dbReference type="InterPro" id="IPR036910">
    <property type="entry name" value="HMG_box_dom_sf"/>
</dbReference>
<accession>A0A182M941</accession>
<evidence type="ECO:0000259" key="6">
    <source>
        <dbReference type="PROSITE" id="PS50118"/>
    </source>
</evidence>
<dbReference type="EMBL" id="AXCM01000182">
    <property type="status" value="NOT_ANNOTATED_CDS"/>
    <property type="molecule type" value="Genomic_DNA"/>
</dbReference>
<evidence type="ECO:0000256" key="5">
    <source>
        <dbReference type="SAM" id="MobiDB-lite"/>
    </source>
</evidence>
<evidence type="ECO:0000256" key="4">
    <source>
        <dbReference type="PROSITE-ProRule" id="PRU00267"/>
    </source>
</evidence>
<evidence type="ECO:0000313" key="8">
    <source>
        <dbReference type="Proteomes" id="UP000075883"/>
    </source>
</evidence>
<feature type="domain" description="HMG box" evidence="6">
    <location>
        <begin position="26"/>
        <end position="94"/>
    </location>
</feature>
<organism evidence="7 8">
    <name type="scientific">Anopheles culicifacies</name>
    <dbReference type="NCBI Taxonomy" id="139723"/>
    <lineage>
        <taxon>Eukaryota</taxon>
        <taxon>Metazoa</taxon>
        <taxon>Ecdysozoa</taxon>
        <taxon>Arthropoda</taxon>
        <taxon>Hexapoda</taxon>
        <taxon>Insecta</taxon>
        <taxon>Pterygota</taxon>
        <taxon>Neoptera</taxon>
        <taxon>Endopterygota</taxon>
        <taxon>Diptera</taxon>
        <taxon>Nematocera</taxon>
        <taxon>Culicoidea</taxon>
        <taxon>Culicidae</taxon>
        <taxon>Anophelinae</taxon>
        <taxon>Anopheles</taxon>
        <taxon>culicifacies species complex</taxon>
    </lineage>
</organism>
<feature type="compositionally biased region" description="Low complexity" evidence="5">
    <location>
        <begin position="362"/>
        <end position="375"/>
    </location>
</feature>
<keyword evidence="8" id="KW-1185">Reference proteome</keyword>
<dbReference type="PROSITE" id="PS50118">
    <property type="entry name" value="HMG_BOX_2"/>
    <property type="match status" value="1"/>
</dbReference>
<reference evidence="7" key="2">
    <citation type="submission" date="2020-05" db="UniProtKB">
        <authorList>
            <consortium name="EnsemblMetazoa"/>
        </authorList>
    </citation>
    <scope>IDENTIFICATION</scope>
    <source>
        <strain evidence="7">A-37</strain>
    </source>
</reference>
<dbReference type="CDD" id="cd22029">
    <property type="entry name" value="HMG-box_SoxC"/>
    <property type="match status" value="1"/>
</dbReference>
<dbReference type="VEuPathDB" id="VectorBase:ACUA012505"/>
<protein>
    <recommendedName>
        <fullName evidence="6">HMG box domain-containing protein</fullName>
    </recommendedName>
</protein>
<comment type="subcellular location">
    <subcellularLocation>
        <location evidence="1">Nucleus</location>
    </subcellularLocation>
</comment>
<dbReference type="InterPro" id="IPR009071">
    <property type="entry name" value="HMG_box_dom"/>
</dbReference>
<dbReference type="FunFam" id="1.10.30.10:FF:000007">
    <property type="entry name" value="Transcription factor SOX"/>
    <property type="match status" value="1"/>
</dbReference>
<keyword evidence="2 4" id="KW-0238">DNA-binding</keyword>
<dbReference type="EnsemblMetazoa" id="ACUA012505-RA">
    <property type="protein sequence ID" value="ACUA012505-PA"/>
    <property type="gene ID" value="ACUA012505"/>
</dbReference>
<dbReference type="Gene3D" id="1.10.30.10">
    <property type="entry name" value="High mobility group box domain"/>
    <property type="match status" value="1"/>
</dbReference>
<dbReference type="GO" id="GO:0000122">
    <property type="term" value="P:negative regulation of transcription by RNA polymerase II"/>
    <property type="evidence" value="ECO:0007669"/>
    <property type="project" value="TreeGrafter"/>
</dbReference>
<evidence type="ECO:0000313" key="7">
    <source>
        <dbReference type="EnsemblMetazoa" id="ACUA012505-PA"/>
    </source>
</evidence>
<feature type="compositionally biased region" description="Low complexity" evidence="5">
    <location>
        <begin position="115"/>
        <end position="179"/>
    </location>
</feature>
<dbReference type="PANTHER" id="PTHR10270:SF323">
    <property type="entry name" value="TRANSCRIPTION FACTOR SOX-14-RELATED"/>
    <property type="match status" value="1"/>
</dbReference>
<dbReference type="GO" id="GO:0007420">
    <property type="term" value="P:brain development"/>
    <property type="evidence" value="ECO:0007669"/>
    <property type="project" value="TreeGrafter"/>
</dbReference>
<dbReference type="GO" id="GO:0001228">
    <property type="term" value="F:DNA-binding transcription activator activity, RNA polymerase II-specific"/>
    <property type="evidence" value="ECO:0007669"/>
    <property type="project" value="TreeGrafter"/>
</dbReference>
<reference evidence="8" key="1">
    <citation type="submission" date="2013-09" db="EMBL/GenBank/DDBJ databases">
        <title>The Genome Sequence of Anopheles culicifacies species A.</title>
        <authorList>
            <consortium name="The Broad Institute Genomics Platform"/>
            <person name="Neafsey D.E."/>
            <person name="Besansky N."/>
            <person name="Howell P."/>
            <person name="Walton C."/>
            <person name="Young S.K."/>
            <person name="Zeng Q."/>
            <person name="Gargeya S."/>
            <person name="Fitzgerald M."/>
            <person name="Haas B."/>
            <person name="Abouelleil A."/>
            <person name="Allen A.W."/>
            <person name="Alvarado L."/>
            <person name="Arachchi H.M."/>
            <person name="Berlin A.M."/>
            <person name="Chapman S.B."/>
            <person name="Gainer-Dewar J."/>
            <person name="Goldberg J."/>
            <person name="Griggs A."/>
            <person name="Gujja S."/>
            <person name="Hansen M."/>
            <person name="Howarth C."/>
            <person name="Imamovic A."/>
            <person name="Ireland A."/>
            <person name="Larimer J."/>
            <person name="McCowan C."/>
            <person name="Murphy C."/>
            <person name="Pearson M."/>
            <person name="Poon T.W."/>
            <person name="Priest M."/>
            <person name="Roberts A."/>
            <person name="Saif S."/>
            <person name="Shea T."/>
            <person name="Sisk P."/>
            <person name="Sykes S."/>
            <person name="Wortman J."/>
            <person name="Nusbaum C."/>
            <person name="Birren B."/>
        </authorList>
    </citation>
    <scope>NUCLEOTIDE SEQUENCE [LARGE SCALE GENOMIC DNA]</scope>
    <source>
        <strain evidence="8">A-37</strain>
    </source>
</reference>
<dbReference type="PANTHER" id="PTHR10270">
    <property type="entry name" value="SOX TRANSCRIPTION FACTOR"/>
    <property type="match status" value="1"/>
</dbReference>
<feature type="compositionally biased region" description="Low complexity" evidence="5">
    <location>
        <begin position="320"/>
        <end position="338"/>
    </location>
</feature>
<dbReference type="GO" id="GO:0000978">
    <property type="term" value="F:RNA polymerase II cis-regulatory region sequence-specific DNA binding"/>
    <property type="evidence" value="ECO:0007669"/>
    <property type="project" value="TreeGrafter"/>
</dbReference>
<dbReference type="Pfam" id="PF00505">
    <property type="entry name" value="HMG_box"/>
    <property type="match status" value="1"/>
</dbReference>
<dbReference type="SMART" id="SM00398">
    <property type="entry name" value="HMG"/>
    <property type="match status" value="1"/>
</dbReference>
<dbReference type="SUPFAM" id="SSF47095">
    <property type="entry name" value="HMG-box"/>
    <property type="match status" value="1"/>
</dbReference>
<evidence type="ECO:0000256" key="3">
    <source>
        <dbReference type="ARBA" id="ARBA00023242"/>
    </source>
</evidence>
<sequence length="502" mass="53609">MSLIRWSGLHGNVDHRMTKKHSPGHIKRPMNPFMVWSQIERRKICEVTPDMHNAVISKNLGQRWKQLSQDERQPFIDEAERLRLLHSQEYPNYKYRPKKKQVKGGSGGGGGGTNGSSKNGSSSSASTGAGSPALSTSSSSSSSTGSPESVSSRDSCGSSNSSSSSSTSSAGGKSPASSGKRSRTASGKVSKASAANGGSLKGKKQAIIDELPQPTMAAIATPATVLPLATHPDCYSLAAKLLPNSPESATLYEERSLISPEPTFGSFSESTPIFIRSPDHNVFGVDESNHFDQEAKGFLYPHGTTPDLTGDSVGSPLGHNTTTITSITSATTTTSNSSPGTLNHGTNVTSCNSPHPQHHNQHQQQHSNNNNNSLQINNNHLQHQQQTTPSVKSVYTDSDGDCVKTEKYYDDDECQSDRFGSMLDDSCLDSVTGINRIDDPLDLGPGSTDVLPILDDMLGNGNIDYTFECLETASSSSGSHLEFITEDNSIFLSEPNLIGYNV</sequence>
<evidence type="ECO:0000256" key="2">
    <source>
        <dbReference type="ARBA" id="ARBA00023125"/>
    </source>
</evidence>
<feature type="region of interest" description="Disordered" evidence="5">
    <location>
        <begin position="90"/>
        <end position="201"/>
    </location>
</feature>
<evidence type="ECO:0000256" key="1">
    <source>
        <dbReference type="ARBA" id="ARBA00004123"/>
    </source>
</evidence>
<name>A0A182M941_9DIPT</name>
<dbReference type="GO" id="GO:0005634">
    <property type="term" value="C:nucleus"/>
    <property type="evidence" value="ECO:0007669"/>
    <property type="project" value="UniProtKB-SubCell"/>
</dbReference>
<feature type="region of interest" description="Disordered" evidence="5">
    <location>
        <begin position="302"/>
        <end position="375"/>
    </location>
</feature>
<proteinExistence type="predicted"/>
<dbReference type="AlphaFoldDB" id="A0A182M941"/>